<dbReference type="NCBIfam" id="TIGR04183">
    <property type="entry name" value="Por_Secre_tail"/>
    <property type="match status" value="1"/>
</dbReference>
<keyword evidence="3" id="KW-0732">Signal</keyword>
<dbReference type="InterPro" id="IPR011050">
    <property type="entry name" value="Pectin_lyase_fold/virulence"/>
</dbReference>
<dbReference type="InterPro" id="IPR052052">
    <property type="entry name" value="Polysaccharide_Lyase_9"/>
</dbReference>
<keyword evidence="4" id="KW-1133">Transmembrane helix</keyword>
<dbReference type="PANTHER" id="PTHR40088:SF2">
    <property type="entry name" value="SECRETED SUGAR HYDROLASE"/>
    <property type="match status" value="1"/>
</dbReference>
<dbReference type="Proteomes" id="UP000001822">
    <property type="component" value="Chromosome"/>
</dbReference>
<keyword evidence="8" id="KW-1185">Reference proteome</keyword>
<keyword evidence="4" id="KW-0472">Membrane</keyword>
<dbReference type="SMART" id="SM00710">
    <property type="entry name" value="PbH1"/>
    <property type="match status" value="9"/>
</dbReference>
<feature type="domain" description="Right handed beta helix" evidence="5">
    <location>
        <begin position="132"/>
        <end position="292"/>
    </location>
</feature>
<dbReference type="InterPro" id="IPR026444">
    <property type="entry name" value="Secre_tail"/>
</dbReference>
<evidence type="ECO:0000313" key="7">
    <source>
        <dbReference type="EMBL" id="ABG57744.1"/>
    </source>
</evidence>
<dbReference type="NCBIfam" id="NF041518">
    <property type="entry name" value="choice_anch_Q"/>
    <property type="match status" value="1"/>
</dbReference>
<dbReference type="SUPFAM" id="SSF51126">
    <property type="entry name" value="Pectin lyase-like"/>
    <property type="match status" value="1"/>
</dbReference>
<name>A0A6N4SNA6_CYTH3</name>
<comment type="subcellular location">
    <subcellularLocation>
        <location evidence="1">Secreted</location>
    </subcellularLocation>
</comment>
<evidence type="ECO:0000259" key="5">
    <source>
        <dbReference type="Pfam" id="PF13229"/>
    </source>
</evidence>
<evidence type="ECO:0000256" key="1">
    <source>
        <dbReference type="ARBA" id="ARBA00004613"/>
    </source>
</evidence>
<organism evidence="7 8">
    <name type="scientific">Cytophaga hutchinsonii (strain ATCC 33406 / DSM 1761 / CIP 103989 / NBRC 15051 / NCIMB 9469 / D465)</name>
    <dbReference type="NCBI Taxonomy" id="269798"/>
    <lineage>
        <taxon>Bacteria</taxon>
        <taxon>Pseudomonadati</taxon>
        <taxon>Bacteroidota</taxon>
        <taxon>Cytophagia</taxon>
        <taxon>Cytophagales</taxon>
        <taxon>Cytophagaceae</taxon>
        <taxon>Cytophaga</taxon>
    </lineage>
</organism>
<accession>A0A6N4SNA6</accession>
<evidence type="ECO:0000256" key="4">
    <source>
        <dbReference type="SAM" id="Phobius"/>
    </source>
</evidence>
<protein>
    <submittedName>
        <fullName evidence="7">Pectate lyase-related protein</fullName>
    </submittedName>
</protein>
<sequence>MNRLCWFVKTVGYIFRFNTNTVRLPSMRTRFLVLLYCATCFYTKAFIYYVDPNNGGSNSNSGLIGSPWATIQKAASTAQAGDTVYVQTGTYAEKVAFNHSGTEDALITFIGVGSVVVQEPANTTVWSGTFTVTNKSYIRIQHFNIQNAYWFGIYVESSDHIYVENNSTYNTGASGISVWHSSHVYAAHNTVRKACYQSLSTGSQECITFSGVSDFEIHHNEIYESGGSTNGGEGIDAKEDCANGKIYNNMVHDLIRLGIYIDCWNKTLHDIDIYNNKVFQCKEGIVISSEDGGTVSDVRVFNNILYSNAHFGITVADYVLNGPRKNISIMNNTIYNNGFGDANTGWGGGIIILTANVSDVAVFNNIVSENDAMQISDKSGRATVSVTNNLIYGYRGHNWTNEVKGTNAVESNPLFRDVNGADNISGNADDDLNVTSESAAINHGINTNAPSFDFNYYQRPAENVADIGAYESNSIPLTNKKISPAAEQLIQVYPNPSNTGIFNVKCIKPVDRMEIADMTGTIIQCFTSPNETILHVALLKPGMYLMRVYSQDICQVYKIIKSD</sequence>
<evidence type="ECO:0000256" key="2">
    <source>
        <dbReference type="ARBA" id="ARBA00022525"/>
    </source>
</evidence>
<dbReference type="InterPro" id="IPR012334">
    <property type="entry name" value="Pectin_lyas_fold"/>
</dbReference>
<keyword evidence="7" id="KW-0456">Lyase</keyword>
<feature type="domain" description="Secretion system C-terminal sorting" evidence="6">
    <location>
        <begin position="492"/>
        <end position="560"/>
    </location>
</feature>
<dbReference type="GO" id="GO:0005576">
    <property type="term" value="C:extracellular region"/>
    <property type="evidence" value="ECO:0007669"/>
    <property type="project" value="UniProtKB-SubCell"/>
</dbReference>
<dbReference type="GO" id="GO:0016837">
    <property type="term" value="F:carbon-oxygen lyase activity, acting on polysaccharides"/>
    <property type="evidence" value="ECO:0007669"/>
    <property type="project" value="TreeGrafter"/>
</dbReference>
<dbReference type="AlphaFoldDB" id="A0A6N4SNA6"/>
<evidence type="ECO:0000256" key="3">
    <source>
        <dbReference type="ARBA" id="ARBA00022729"/>
    </source>
</evidence>
<dbReference type="Pfam" id="PF13229">
    <property type="entry name" value="Beta_helix"/>
    <property type="match status" value="1"/>
</dbReference>
<keyword evidence="4" id="KW-0812">Transmembrane</keyword>
<dbReference type="KEGG" id="chu:CHU_0455"/>
<proteinExistence type="predicted"/>
<gene>
    <name evidence="7" type="ordered locus">CHU_0455</name>
</gene>
<evidence type="ECO:0000259" key="6">
    <source>
        <dbReference type="Pfam" id="PF18962"/>
    </source>
</evidence>
<evidence type="ECO:0000313" key="8">
    <source>
        <dbReference type="Proteomes" id="UP000001822"/>
    </source>
</evidence>
<dbReference type="Gene3D" id="2.160.20.10">
    <property type="entry name" value="Single-stranded right-handed beta-helix, Pectin lyase-like"/>
    <property type="match status" value="1"/>
</dbReference>
<dbReference type="InterPro" id="IPR006626">
    <property type="entry name" value="PbH1"/>
</dbReference>
<reference evidence="7 8" key="1">
    <citation type="journal article" date="2007" name="Appl. Environ. Microbiol.">
        <title>Genome sequence of the cellulolytic gliding bacterium Cytophaga hutchinsonii.</title>
        <authorList>
            <person name="Xie G."/>
            <person name="Bruce D.C."/>
            <person name="Challacombe J.F."/>
            <person name="Chertkov O."/>
            <person name="Detter J.C."/>
            <person name="Gilna P."/>
            <person name="Han C.S."/>
            <person name="Lucas S."/>
            <person name="Misra M."/>
            <person name="Myers G.L."/>
            <person name="Richardson P."/>
            <person name="Tapia R."/>
            <person name="Thayer N."/>
            <person name="Thompson L.S."/>
            <person name="Brettin T.S."/>
            <person name="Henrissat B."/>
            <person name="Wilson D.B."/>
            <person name="McBride M.J."/>
        </authorList>
    </citation>
    <scope>NUCLEOTIDE SEQUENCE [LARGE SCALE GENOMIC DNA]</scope>
    <source>
        <strain evidence="8">ATCC 33406 / DSM 1761 / CIP 103989 / NBRC 15051 / NCIMB 9469 / D465</strain>
    </source>
</reference>
<dbReference type="InterPro" id="IPR039448">
    <property type="entry name" value="Beta_helix"/>
</dbReference>
<dbReference type="PANTHER" id="PTHR40088">
    <property type="entry name" value="PECTATE LYASE (EUROFUNG)"/>
    <property type="match status" value="1"/>
</dbReference>
<keyword evidence="2" id="KW-0964">Secreted</keyword>
<dbReference type="EMBL" id="CP000383">
    <property type="protein sequence ID" value="ABG57744.1"/>
    <property type="molecule type" value="Genomic_DNA"/>
</dbReference>
<dbReference type="InterPro" id="IPR059226">
    <property type="entry name" value="Choice_anch_Q_dom"/>
</dbReference>
<feature type="transmembrane region" description="Helical" evidence="4">
    <location>
        <begin position="31"/>
        <end position="50"/>
    </location>
</feature>
<dbReference type="Pfam" id="PF18962">
    <property type="entry name" value="Por_Secre_tail"/>
    <property type="match status" value="1"/>
</dbReference>